<keyword evidence="1" id="KW-0805">Transcription regulation</keyword>
<reference evidence="6" key="1">
    <citation type="journal article" date="2019" name="Int. J. Syst. Evol. Microbiol.">
        <title>The Global Catalogue of Microorganisms (GCM) 10K type strain sequencing project: providing services to taxonomists for standard genome sequencing and annotation.</title>
        <authorList>
            <consortium name="The Broad Institute Genomics Platform"/>
            <consortium name="The Broad Institute Genome Sequencing Center for Infectious Disease"/>
            <person name="Wu L."/>
            <person name="Ma J."/>
        </authorList>
    </citation>
    <scope>NUCLEOTIDE SEQUENCE [LARGE SCALE GENOMIC DNA]</scope>
    <source>
        <strain evidence="6">CGMCC 4.7144</strain>
    </source>
</reference>
<dbReference type="PANTHER" id="PTHR43132:SF6">
    <property type="entry name" value="HTH-TYPE TRANSCRIPTIONAL REPRESSOR CZRA"/>
    <property type="match status" value="1"/>
</dbReference>
<dbReference type="InterPro" id="IPR001845">
    <property type="entry name" value="HTH_ArsR_DNA-bd_dom"/>
</dbReference>
<sequence>MLTIGFSTYDLAVMRFAFSPMQEIVASVRVLKDPAAHALHVPWVKQVAPRVAAAAGAFDLLFALVPVPSWYIPDFVTPPPTTPVPDLQTELADLRRIALQRVRTDLDRLATLRDPARRSAPAGWDDAQARIDDAELHAMWTDPAAGLDRLARQMNDYWRLAVSEYWPRLRSLLEADVVHRARRLADGGPTSLFADLAPSVSWQDDQLTIVHPRFVGHRQLDGEGLLLVPSAFVWPTVFSSTMPPWQPTLTYPARGVATLWEKPTTAAAPALERVIGRSRTRLLLELDAPASTTELAYRTGLTPGAVSQHLGLLRSAGLVDASRSGRLVLYFRTDASDMLLTEVRD</sequence>
<evidence type="ECO:0000313" key="6">
    <source>
        <dbReference type="Proteomes" id="UP001596226"/>
    </source>
</evidence>
<keyword evidence="3" id="KW-0804">Transcription</keyword>
<evidence type="ECO:0000313" key="5">
    <source>
        <dbReference type="EMBL" id="MFC5923304.1"/>
    </source>
</evidence>
<gene>
    <name evidence="5" type="ORF">ACFQGL_08110</name>
</gene>
<proteinExistence type="predicted"/>
<protein>
    <submittedName>
        <fullName evidence="5">DUF5937 family protein</fullName>
    </submittedName>
</protein>
<evidence type="ECO:0000256" key="2">
    <source>
        <dbReference type="ARBA" id="ARBA00023125"/>
    </source>
</evidence>
<organism evidence="5 6">
    <name type="scientific">Micromonospora vulcania</name>
    <dbReference type="NCBI Taxonomy" id="1441873"/>
    <lineage>
        <taxon>Bacteria</taxon>
        <taxon>Bacillati</taxon>
        <taxon>Actinomycetota</taxon>
        <taxon>Actinomycetes</taxon>
        <taxon>Micromonosporales</taxon>
        <taxon>Micromonosporaceae</taxon>
        <taxon>Micromonospora</taxon>
    </lineage>
</organism>
<dbReference type="InterPro" id="IPR045981">
    <property type="entry name" value="DUF5937"/>
</dbReference>
<dbReference type="Gene3D" id="1.10.10.10">
    <property type="entry name" value="Winged helix-like DNA-binding domain superfamily/Winged helix DNA-binding domain"/>
    <property type="match status" value="1"/>
</dbReference>
<name>A0ABW1H4A3_9ACTN</name>
<dbReference type="RefSeq" id="WP_377507767.1">
    <property type="nucleotide sequence ID" value="NZ_JBHSQS010000004.1"/>
</dbReference>
<keyword evidence="2" id="KW-0238">DNA-binding</keyword>
<dbReference type="SMART" id="SM00418">
    <property type="entry name" value="HTH_ARSR"/>
    <property type="match status" value="1"/>
</dbReference>
<dbReference type="InterPro" id="IPR036390">
    <property type="entry name" value="WH_DNA-bd_sf"/>
</dbReference>
<evidence type="ECO:0000256" key="1">
    <source>
        <dbReference type="ARBA" id="ARBA00023015"/>
    </source>
</evidence>
<dbReference type="Pfam" id="PF12840">
    <property type="entry name" value="HTH_20"/>
    <property type="match status" value="1"/>
</dbReference>
<dbReference type="Proteomes" id="UP001596226">
    <property type="component" value="Unassembled WGS sequence"/>
</dbReference>
<dbReference type="EMBL" id="JBHSQS010000004">
    <property type="protein sequence ID" value="MFC5923304.1"/>
    <property type="molecule type" value="Genomic_DNA"/>
</dbReference>
<feature type="domain" description="HTH arsR-type" evidence="4">
    <location>
        <begin position="259"/>
        <end position="345"/>
    </location>
</feature>
<evidence type="ECO:0000256" key="3">
    <source>
        <dbReference type="ARBA" id="ARBA00023163"/>
    </source>
</evidence>
<dbReference type="Pfam" id="PF19361">
    <property type="entry name" value="DUF5937"/>
    <property type="match status" value="1"/>
</dbReference>
<dbReference type="PANTHER" id="PTHR43132">
    <property type="entry name" value="ARSENICAL RESISTANCE OPERON REPRESSOR ARSR-RELATED"/>
    <property type="match status" value="1"/>
</dbReference>
<evidence type="ECO:0000259" key="4">
    <source>
        <dbReference type="PROSITE" id="PS50987"/>
    </source>
</evidence>
<dbReference type="InterPro" id="IPR036388">
    <property type="entry name" value="WH-like_DNA-bd_sf"/>
</dbReference>
<accession>A0ABW1H4A3</accession>
<dbReference type="InterPro" id="IPR051011">
    <property type="entry name" value="Metal_resp_trans_reg"/>
</dbReference>
<dbReference type="PROSITE" id="PS50987">
    <property type="entry name" value="HTH_ARSR_2"/>
    <property type="match status" value="1"/>
</dbReference>
<dbReference type="SUPFAM" id="SSF46785">
    <property type="entry name" value="Winged helix' DNA-binding domain"/>
    <property type="match status" value="1"/>
</dbReference>
<keyword evidence="6" id="KW-1185">Reference proteome</keyword>
<comment type="caution">
    <text evidence="5">The sequence shown here is derived from an EMBL/GenBank/DDBJ whole genome shotgun (WGS) entry which is preliminary data.</text>
</comment>
<dbReference type="InterPro" id="IPR011991">
    <property type="entry name" value="ArsR-like_HTH"/>
</dbReference>
<dbReference type="CDD" id="cd00090">
    <property type="entry name" value="HTH_ARSR"/>
    <property type="match status" value="1"/>
</dbReference>